<dbReference type="InterPro" id="IPR015943">
    <property type="entry name" value="WD40/YVTN_repeat-like_dom_sf"/>
</dbReference>
<evidence type="ECO:0000256" key="5">
    <source>
        <dbReference type="SAM" id="Phobius"/>
    </source>
</evidence>
<keyword evidence="5" id="KW-0472">Membrane</keyword>
<sequence>MKTARILAALGVAAALTFAAAPAHAAAPALPAGESLLAASCTEDYPAAEVFRVDPATGVSTAIGTGSFDFVCSYQGAWDRTTSTYYGSVWDSGTSELVTWNLETGVPTKVADILVGDAPVNPYALVIDLEGNAYFNSGVNLYSLDLATGAATLLGPLAALTDDGYGFSVDPSTGDLYLLQENGDLFLVDPVAVTATYVASWTFSTEGTNTWGLAIDSAGTAWVVEYPGDDNYTALWSTPLATFGVDPQLSGNIVDAATGEDFSGWWVALVPAAAPPALAATGFDATPIAVAGGMLALAGLVLVASRRRRAA</sequence>
<keyword evidence="3 6" id="KW-0732">Signal</keyword>
<proteinExistence type="predicted"/>
<evidence type="ECO:0000313" key="8">
    <source>
        <dbReference type="EMBL" id="MDO7881295.1"/>
    </source>
</evidence>
<feature type="signal peptide" evidence="6">
    <location>
        <begin position="1"/>
        <end position="25"/>
    </location>
</feature>
<evidence type="ECO:0000313" key="9">
    <source>
        <dbReference type="Proteomes" id="UP001241072"/>
    </source>
</evidence>
<reference evidence="8 9" key="1">
    <citation type="submission" date="2023-07" db="EMBL/GenBank/DDBJ databases">
        <title>Protaetiibacter sp. nov WY-16 isolated from soil.</title>
        <authorList>
            <person name="Liu B."/>
            <person name="Wan Y."/>
        </authorList>
    </citation>
    <scope>NUCLEOTIDE SEQUENCE [LARGE SCALE GENOMIC DNA]</scope>
    <source>
        <strain evidence="8 9">WY-16</strain>
    </source>
</reference>
<evidence type="ECO:0000256" key="1">
    <source>
        <dbReference type="ARBA" id="ARBA00022512"/>
    </source>
</evidence>
<keyword evidence="5" id="KW-1133">Transmembrane helix</keyword>
<dbReference type="Proteomes" id="UP001241072">
    <property type="component" value="Unassembled WGS sequence"/>
</dbReference>
<evidence type="ECO:0000256" key="2">
    <source>
        <dbReference type="ARBA" id="ARBA00022525"/>
    </source>
</evidence>
<organism evidence="8 9">
    <name type="scientific">Antiquaquibacter soli</name>
    <dbReference type="NCBI Taxonomy" id="3064523"/>
    <lineage>
        <taxon>Bacteria</taxon>
        <taxon>Bacillati</taxon>
        <taxon>Actinomycetota</taxon>
        <taxon>Actinomycetes</taxon>
        <taxon>Micrococcales</taxon>
        <taxon>Microbacteriaceae</taxon>
        <taxon>Antiquaquibacter</taxon>
    </lineage>
</organism>
<dbReference type="PROSITE" id="PS50847">
    <property type="entry name" value="GRAM_POS_ANCHORING"/>
    <property type="match status" value="1"/>
</dbReference>
<accession>A0ABT9BJU6</accession>
<feature type="transmembrane region" description="Helical" evidence="5">
    <location>
        <begin position="285"/>
        <end position="304"/>
    </location>
</feature>
<keyword evidence="1" id="KW-0134">Cell wall</keyword>
<keyword evidence="5" id="KW-0812">Transmembrane</keyword>
<evidence type="ECO:0000256" key="4">
    <source>
        <dbReference type="ARBA" id="ARBA00023088"/>
    </source>
</evidence>
<dbReference type="Gene3D" id="2.130.10.10">
    <property type="entry name" value="YVTN repeat-like/Quinoprotein amine dehydrogenase"/>
    <property type="match status" value="1"/>
</dbReference>
<evidence type="ECO:0000256" key="3">
    <source>
        <dbReference type="ARBA" id="ARBA00022729"/>
    </source>
</evidence>
<feature type="domain" description="Gram-positive cocci surface proteins LPxTG" evidence="7">
    <location>
        <begin position="278"/>
        <end position="311"/>
    </location>
</feature>
<protein>
    <recommendedName>
        <fullName evidence="7">Gram-positive cocci surface proteins LPxTG domain-containing protein</fullName>
    </recommendedName>
</protein>
<keyword evidence="9" id="KW-1185">Reference proteome</keyword>
<keyword evidence="2" id="KW-0964">Secreted</keyword>
<dbReference type="SUPFAM" id="SSF101898">
    <property type="entry name" value="NHL repeat"/>
    <property type="match status" value="1"/>
</dbReference>
<comment type="caution">
    <text evidence="8">The sequence shown here is derived from an EMBL/GenBank/DDBJ whole genome shotgun (WGS) entry which is preliminary data.</text>
</comment>
<evidence type="ECO:0000259" key="7">
    <source>
        <dbReference type="PROSITE" id="PS50847"/>
    </source>
</evidence>
<gene>
    <name evidence="8" type="ORF">Q5716_03540</name>
</gene>
<dbReference type="RefSeq" id="WP_305001708.1">
    <property type="nucleotide sequence ID" value="NZ_JAUQUB010000001.1"/>
</dbReference>
<evidence type="ECO:0000256" key="6">
    <source>
        <dbReference type="SAM" id="SignalP"/>
    </source>
</evidence>
<dbReference type="InterPro" id="IPR019931">
    <property type="entry name" value="LPXTG_anchor"/>
</dbReference>
<keyword evidence="4" id="KW-0572">Peptidoglycan-anchor</keyword>
<feature type="chain" id="PRO_5046391416" description="Gram-positive cocci surface proteins LPxTG domain-containing protein" evidence="6">
    <location>
        <begin position="26"/>
        <end position="311"/>
    </location>
</feature>
<dbReference type="EMBL" id="JAUQUB010000001">
    <property type="protein sequence ID" value="MDO7881295.1"/>
    <property type="molecule type" value="Genomic_DNA"/>
</dbReference>
<name>A0ABT9BJU6_9MICO</name>